<evidence type="ECO:0000256" key="1">
    <source>
        <dbReference type="ARBA" id="ARBA00004141"/>
    </source>
</evidence>
<dbReference type="PROSITE" id="PS00237">
    <property type="entry name" value="G_PROTEIN_RECEP_F1_1"/>
    <property type="match status" value="1"/>
</dbReference>
<dbReference type="Pfam" id="PF00001">
    <property type="entry name" value="7tm_1"/>
    <property type="match status" value="1"/>
</dbReference>
<feature type="domain" description="G-protein coupled receptors family 1 profile" evidence="10">
    <location>
        <begin position="84"/>
        <end position="349"/>
    </location>
</feature>
<dbReference type="PROSITE" id="PS50262">
    <property type="entry name" value="G_PROTEIN_RECEP_F1_2"/>
    <property type="match status" value="1"/>
</dbReference>
<organism evidence="11 12">
    <name type="scientific">Mizuhopecten yessoensis</name>
    <name type="common">Japanese scallop</name>
    <name type="synonym">Patinopecten yessoensis</name>
    <dbReference type="NCBI Taxonomy" id="6573"/>
    <lineage>
        <taxon>Eukaryota</taxon>
        <taxon>Metazoa</taxon>
        <taxon>Spiralia</taxon>
        <taxon>Lophotrochozoa</taxon>
        <taxon>Mollusca</taxon>
        <taxon>Bivalvia</taxon>
        <taxon>Autobranchia</taxon>
        <taxon>Pteriomorphia</taxon>
        <taxon>Pectinida</taxon>
        <taxon>Pectinoidea</taxon>
        <taxon>Pectinidae</taxon>
        <taxon>Mizuhopecten</taxon>
    </lineage>
</organism>
<keyword evidence="6 8" id="KW-0675">Receptor</keyword>
<protein>
    <submittedName>
        <fullName evidence="11">Galanin receptor type 2</fullName>
    </submittedName>
</protein>
<evidence type="ECO:0000256" key="4">
    <source>
        <dbReference type="ARBA" id="ARBA00023040"/>
    </source>
</evidence>
<accession>A0A210QJ58</accession>
<dbReference type="GO" id="GO:0005886">
    <property type="term" value="C:plasma membrane"/>
    <property type="evidence" value="ECO:0007669"/>
    <property type="project" value="TreeGrafter"/>
</dbReference>
<evidence type="ECO:0000259" key="10">
    <source>
        <dbReference type="PROSITE" id="PS50262"/>
    </source>
</evidence>
<evidence type="ECO:0000256" key="2">
    <source>
        <dbReference type="ARBA" id="ARBA00022692"/>
    </source>
</evidence>
<feature type="transmembrane region" description="Helical" evidence="9">
    <location>
        <begin position="327"/>
        <end position="352"/>
    </location>
</feature>
<feature type="transmembrane region" description="Helical" evidence="9">
    <location>
        <begin position="64"/>
        <end position="93"/>
    </location>
</feature>
<comment type="subcellular location">
    <subcellularLocation>
        <location evidence="1">Membrane</location>
        <topology evidence="1">Multi-pass membrane protein</topology>
    </subcellularLocation>
</comment>
<dbReference type="Gene3D" id="1.20.1070.10">
    <property type="entry name" value="Rhodopsin 7-helix transmembrane proteins"/>
    <property type="match status" value="1"/>
</dbReference>
<dbReference type="OrthoDB" id="10036964at2759"/>
<feature type="transmembrane region" description="Helical" evidence="9">
    <location>
        <begin position="286"/>
        <end position="307"/>
    </location>
</feature>
<proteinExistence type="inferred from homology"/>
<dbReference type="PRINTS" id="PR00237">
    <property type="entry name" value="GPCRRHODOPSN"/>
</dbReference>
<dbReference type="PANTHER" id="PTHR24243">
    <property type="entry name" value="G-PROTEIN COUPLED RECEPTOR"/>
    <property type="match status" value="1"/>
</dbReference>
<name>A0A210QJ58_MIZYE</name>
<keyword evidence="2 8" id="KW-0812">Transmembrane</keyword>
<feature type="transmembrane region" description="Helical" evidence="9">
    <location>
        <begin position="105"/>
        <end position="126"/>
    </location>
</feature>
<evidence type="ECO:0000256" key="5">
    <source>
        <dbReference type="ARBA" id="ARBA00023136"/>
    </source>
</evidence>
<dbReference type="PANTHER" id="PTHR24243:SF233">
    <property type="entry name" value="THYROTROPIN-RELEASING HORMONE RECEPTOR"/>
    <property type="match status" value="1"/>
</dbReference>
<keyword evidence="3 9" id="KW-1133">Transmembrane helix</keyword>
<keyword evidence="12" id="KW-1185">Reference proteome</keyword>
<dbReference type="GO" id="GO:0004930">
    <property type="term" value="F:G protein-coupled receptor activity"/>
    <property type="evidence" value="ECO:0007669"/>
    <property type="project" value="UniProtKB-KW"/>
</dbReference>
<comment type="similarity">
    <text evidence="8">Belongs to the G-protein coupled receptor 1 family.</text>
</comment>
<reference evidence="11 12" key="1">
    <citation type="journal article" date="2017" name="Nat. Ecol. Evol.">
        <title>Scallop genome provides insights into evolution of bilaterian karyotype and development.</title>
        <authorList>
            <person name="Wang S."/>
            <person name="Zhang J."/>
            <person name="Jiao W."/>
            <person name="Li J."/>
            <person name="Xun X."/>
            <person name="Sun Y."/>
            <person name="Guo X."/>
            <person name="Huan P."/>
            <person name="Dong B."/>
            <person name="Zhang L."/>
            <person name="Hu X."/>
            <person name="Sun X."/>
            <person name="Wang J."/>
            <person name="Zhao C."/>
            <person name="Wang Y."/>
            <person name="Wang D."/>
            <person name="Huang X."/>
            <person name="Wang R."/>
            <person name="Lv J."/>
            <person name="Li Y."/>
            <person name="Zhang Z."/>
            <person name="Liu B."/>
            <person name="Lu W."/>
            <person name="Hui Y."/>
            <person name="Liang J."/>
            <person name="Zhou Z."/>
            <person name="Hou R."/>
            <person name="Li X."/>
            <person name="Liu Y."/>
            <person name="Li H."/>
            <person name="Ning X."/>
            <person name="Lin Y."/>
            <person name="Zhao L."/>
            <person name="Xing Q."/>
            <person name="Dou J."/>
            <person name="Li Y."/>
            <person name="Mao J."/>
            <person name="Guo H."/>
            <person name="Dou H."/>
            <person name="Li T."/>
            <person name="Mu C."/>
            <person name="Jiang W."/>
            <person name="Fu Q."/>
            <person name="Fu X."/>
            <person name="Miao Y."/>
            <person name="Liu J."/>
            <person name="Yu Q."/>
            <person name="Li R."/>
            <person name="Liao H."/>
            <person name="Li X."/>
            <person name="Kong Y."/>
            <person name="Jiang Z."/>
            <person name="Chourrout D."/>
            <person name="Li R."/>
            <person name="Bao Z."/>
        </authorList>
    </citation>
    <scope>NUCLEOTIDE SEQUENCE [LARGE SCALE GENOMIC DNA]</scope>
    <source>
        <strain evidence="11 12">PY_sf001</strain>
    </source>
</reference>
<evidence type="ECO:0000313" key="11">
    <source>
        <dbReference type="EMBL" id="OWF48804.1"/>
    </source>
</evidence>
<dbReference type="AlphaFoldDB" id="A0A210QJ58"/>
<evidence type="ECO:0000256" key="8">
    <source>
        <dbReference type="RuleBase" id="RU000688"/>
    </source>
</evidence>
<keyword evidence="4 8" id="KW-0297">G-protein coupled receptor</keyword>
<evidence type="ECO:0000313" key="12">
    <source>
        <dbReference type="Proteomes" id="UP000242188"/>
    </source>
</evidence>
<dbReference type="Proteomes" id="UP000242188">
    <property type="component" value="Unassembled WGS sequence"/>
</dbReference>
<keyword evidence="5 9" id="KW-0472">Membrane</keyword>
<comment type="caution">
    <text evidence="11">The sequence shown here is derived from an EMBL/GenBank/DDBJ whole genome shotgun (WGS) entry which is preliminary data.</text>
</comment>
<dbReference type="InterPro" id="IPR000276">
    <property type="entry name" value="GPCR_Rhodpsn"/>
</dbReference>
<dbReference type="InterPro" id="IPR017452">
    <property type="entry name" value="GPCR_Rhodpsn_7TM"/>
</dbReference>
<evidence type="ECO:0000256" key="9">
    <source>
        <dbReference type="SAM" id="Phobius"/>
    </source>
</evidence>
<evidence type="ECO:0000256" key="6">
    <source>
        <dbReference type="ARBA" id="ARBA00023170"/>
    </source>
</evidence>
<dbReference type="SUPFAM" id="SSF81321">
    <property type="entry name" value="Family A G protein-coupled receptor-like"/>
    <property type="match status" value="1"/>
</dbReference>
<sequence length="446" mass="50685">MNGPYQSMTGPFVQQNTTTVLPTKHTITGYNNSSGNLSVNLDLNETFNDLNSGSGKGAVPEAPVYLLVFATLFYVVIFIVGILGNAAVIAVVIYGRSIRNAVNIYLINLCVADLLVMVVCMPPVLVELHTKEVWYFGEVMCKTVPFLEMVVASASVFTIIAISVERYKVVCKPLSVTVENVLYVAKVIVVIWLTAIFISAPILSIVTYKDSSLLDGTPIKVCRVPVRTTIQKSYIVISTFFIYVIPCALLFTLYCRLCRKLIPDSECPFDMYERYVSEKLRLRKQVVNIIATIVSMFFICHLPYRAVSLWLIFESSRNVASLGLEKYLAIVYTARIFLYVNHALNPIVYNFVSRKFRRTFKMMVYFRGRRNRNNSSQRRVVERKSRESSGMYCKGEINLIRIELQHRQASSSSSSSSNRRRINDFCPLYKNIANSKEYDHLKNPQN</sequence>
<dbReference type="EMBL" id="NEDP02003383">
    <property type="protein sequence ID" value="OWF48804.1"/>
    <property type="molecule type" value="Genomic_DNA"/>
</dbReference>
<feature type="transmembrane region" description="Helical" evidence="9">
    <location>
        <begin position="146"/>
        <end position="164"/>
    </location>
</feature>
<evidence type="ECO:0000256" key="7">
    <source>
        <dbReference type="ARBA" id="ARBA00023224"/>
    </source>
</evidence>
<feature type="transmembrane region" description="Helical" evidence="9">
    <location>
        <begin position="184"/>
        <end position="208"/>
    </location>
</feature>
<feature type="transmembrane region" description="Helical" evidence="9">
    <location>
        <begin position="234"/>
        <end position="255"/>
    </location>
</feature>
<gene>
    <name evidence="11" type="ORF">KP79_PYT14610</name>
</gene>
<evidence type="ECO:0000256" key="3">
    <source>
        <dbReference type="ARBA" id="ARBA00022989"/>
    </source>
</evidence>
<keyword evidence="7 8" id="KW-0807">Transducer</keyword>